<evidence type="ECO:0000313" key="3">
    <source>
        <dbReference type="Proteomes" id="UP000221947"/>
    </source>
</evidence>
<dbReference type="Proteomes" id="UP000221947">
    <property type="component" value="Segment"/>
</dbReference>
<evidence type="ECO:0000256" key="1">
    <source>
        <dbReference type="SAM" id="Coils"/>
    </source>
</evidence>
<sequence length="67" mass="7963">MIATEREHLMRDVSSHALINKDVSLFKQRQAMRQRDQKIRKLEDDVQSLAMELREIRESIATIVNRN</sequence>
<gene>
    <name evidence="2" type="ORF">PHIM7_89</name>
</gene>
<reference evidence="2 3" key="1">
    <citation type="submission" date="2015-04" db="EMBL/GenBank/DDBJ databases">
        <authorList>
            <person name="Schouten J.T."/>
            <person name="Crockett J.T."/>
            <person name="Hodson T.S."/>
            <person name="Hyde J.R."/>
            <person name="Smith T.A."/>
            <person name="Merrill B.D."/>
            <person name="Crook M.B."/>
            <person name="Griffitts J.S."/>
            <person name="Burnett S.H."/>
            <person name="Grose J.H."/>
            <person name="Breakwell D.P."/>
        </authorList>
    </citation>
    <scope>NUCLEOTIDE SEQUENCE [LARGE SCALE GENOMIC DNA]</scope>
</reference>
<proteinExistence type="predicted"/>
<organism evidence="2 3">
    <name type="scientific">Sinorhizobium phage phiM7</name>
    <dbReference type="NCBI Taxonomy" id="1647403"/>
    <lineage>
        <taxon>Viruses</taxon>
        <taxon>Duplodnaviria</taxon>
        <taxon>Heunggongvirae</taxon>
        <taxon>Uroviricota</taxon>
        <taxon>Caudoviricetes</taxon>
        <taxon>Emdodecavirus</taxon>
        <taxon>Emdodecavirus M7</taxon>
    </lineage>
</organism>
<keyword evidence="1" id="KW-0175">Coiled coil</keyword>
<feature type="coiled-coil region" evidence="1">
    <location>
        <begin position="32"/>
        <end position="59"/>
    </location>
</feature>
<evidence type="ECO:0000313" key="2">
    <source>
        <dbReference type="EMBL" id="AKF12636.1"/>
    </source>
</evidence>
<keyword evidence="3" id="KW-1185">Reference proteome</keyword>
<name>A0A0F6WBR5_9CAUD</name>
<accession>A0A0F6WBR5</accession>
<dbReference type="EMBL" id="KR052480">
    <property type="protein sequence ID" value="AKF12636.1"/>
    <property type="molecule type" value="Genomic_DNA"/>
</dbReference>
<protein>
    <submittedName>
        <fullName evidence="2">Uncharacterized protein</fullName>
    </submittedName>
</protein>